<keyword evidence="2" id="KW-1185">Reference proteome</keyword>
<name>A0ABM3N0Q9_GALME</name>
<feature type="compositionally biased region" description="Basic and acidic residues" evidence="1">
    <location>
        <begin position="64"/>
        <end position="78"/>
    </location>
</feature>
<accession>A0ABM3N0Q9</accession>
<feature type="compositionally biased region" description="Basic residues" evidence="1">
    <location>
        <begin position="92"/>
        <end position="120"/>
    </location>
</feature>
<feature type="region of interest" description="Disordered" evidence="1">
    <location>
        <begin position="43"/>
        <end position="125"/>
    </location>
</feature>
<evidence type="ECO:0000313" key="2">
    <source>
        <dbReference type="Proteomes" id="UP001652740"/>
    </source>
</evidence>
<dbReference type="GeneID" id="128202109"/>
<organism evidence="2 3">
    <name type="scientific">Galleria mellonella</name>
    <name type="common">Greater wax moth</name>
    <dbReference type="NCBI Taxonomy" id="7137"/>
    <lineage>
        <taxon>Eukaryota</taxon>
        <taxon>Metazoa</taxon>
        <taxon>Ecdysozoa</taxon>
        <taxon>Arthropoda</taxon>
        <taxon>Hexapoda</taxon>
        <taxon>Insecta</taxon>
        <taxon>Pterygota</taxon>
        <taxon>Neoptera</taxon>
        <taxon>Endopterygota</taxon>
        <taxon>Lepidoptera</taxon>
        <taxon>Glossata</taxon>
        <taxon>Ditrysia</taxon>
        <taxon>Pyraloidea</taxon>
        <taxon>Pyralidae</taxon>
        <taxon>Galleriinae</taxon>
        <taxon>Galleria</taxon>
    </lineage>
</organism>
<dbReference type="Proteomes" id="UP001652740">
    <property type="component" value="Unplaced"/>
</dbReference>
<sequence length="211" mass="24521">MSSVAFGEKCGTIKRSDSTIKLKKTKIARGCEIITREDFVEKKKRKEEEVKQEKERTTRKKLKTKEIQKEPEEMDQIKKPNCIKSTNESKVKKVISHKSIPKKKKKSAAKNSKKRVKDQKKRYDSSESQDESVIILDLSDSAELSCQNFDCYRENILAEMENDVDFIEDLYTEEKENDKTYLNNDANVTVNDKFKSNVGSRNPEINDWVLV</sequence>
<protein>
    <submittedName>
        <fullName evidence="3">Histone-lysine N-methyltransferase, H3 lysine-79 specific-like</fullName>
    </submittedName>
</protein>
<dbReference type="RefSeq" id="XP_052757173.1">
    <property type="nucleotide sequence ID" value="XM_052901213.1"/>
</dbReference>
<evidence type="ECO:0000256" key="1">
    <source>
        <dbReference type="SAM" id="MobiDB-lite"/>
    </source>
</evidence>
<gene>
    <name evidence="3" type="primary">LOC128202109</name>
</gene>
<proteinExistence type="predicted"/>
<evidence type="ECO:0000313" key="3">
    <source>
        <dbReference type="RefSeq" id="XP_052757173.1"/>
    </source>
</evidence>
<feature type="compositionally biased region" description="Basic and acidic residues" evidence="1">
    <location>
        <begin position="43"/>
        <end position="56"/>
    </location>
</feature>
<reference evidence="3" key="1">
    <citation type="submission" date="2025-08" db="UniProtKB">
        <authorList>
            <consortium name="RefSeq"/>
        </authorList>
    </citation>
    <scope>IDENTIFICATION</scope>
    <source>
        <tissue evidence="3">Whole larvae</tissue>
    </source>
</reference>